<feature type="region of interest" description="Disordered" evidence="1">
    <location>
        <begin position="130"/>
        <end position="224"/>
    </location>
</feature>
<dbReference type="AlphaFoldDB" id="A0ABD2P0I9"/>
<feature type="compositionally biased region" description="Basic residues" evidence="1">
    <location>
        <begin position="254"/>
        <end position="266"/>
    </location>
</feature>
<protein>
    <submittedName>
        <fullName evidence="2">Uncharacterized protein</fullName>
    </submittedName>
</protein>
<dbReference type="Proteomes" id="UP001516400">
    <property type="component" value="Unassembled WGS sequence"/>
</dbReference>
<evidence type="ECO:0000256" key="1">
    <source>
        <dbReference type="SAM" id="MobiDB-lite"/>
    </source>
</evidence>
<sequence>MRSFHSCVERDFPQIQVLNDSRTVCCEKFEGNLNDVLIGQEAEFVEIKHKSEQVSLEYHYLKELLKEPNTIRKQIVSSKNTRYRRKQYRDIIKTQSTTENVNKEVKVKTYVPLVPVPVPSANVNVGVTNAPQNLNQKTHEEDGNIDKVELSRSQNNNKQLTTNLRTSERTNDFSGQQHNYKEIEEHTASNNSDDSLSKHNQKYNNQRRAKKFGRAPAENNQTSSGFLGCERKVWLFIDRIQKHVSEEDLQEYIKKKKRNSKTSKSK</sequence>
<accession>A0ABD2P0I9</accession>
<reference evidence="2 3" key="1">
    <citation type="journal article" date="2021" name="BMC Biol.">
        <title>Horizontally acquired antibacterial genes associated with adaptive radiation of ladybird beetles.</title>
        <authorList>
            <person name="Li H.S."/>
            <person name="Tang X.F."/>
            <person name="Huang Y.H."/>
            <person name="Xu Z.Y."/>
            <person name="Chen M.L."/>
            <person name="Du X.Y."/>
            <person name="Qiu B.Y."/>
            <person name="Chen P.T."/>
            <person name="Zhang W."/>
            <person name="Slipinski A."/>
            <person name="Escalona H.E."/>
            <person name="Waterhouse R.M."/>
            <person name="Zwick A."/>
            <person name="Pang H."/>
        </authorList>
    </citation>
    <scope>NUCLEOTIDE SEQUENCE [LARGE SCALE GENOMIC DNA]</scope>
    <source>
        <strain evidence="2">SYSU2018</strain>
    </source>
</reference>
<proteinExistence type="predicted"/>
<gene>
    <name evidence="2" type="ORF">HHI36_018527</name>
</gene>
<keyword evidence="3" id="KW-1185">Reference proteome</keyword>
<feature type="compositionally biased region" description="Basic and acidic residues" evidence="1">
    <location>
        <begin position="137"/>
        <end position="150"/>
    </location>
</feature>
<dbReference type="EMBL" id="JABFTP020000165">
    <property type="protein sequence ID" value="KAL3284363.1"/>
    <property type="molecule type" value="Genomic_DNA"/>
</dbReference>
<organism evidence="2 3">
    <name type="scientific">Cryptolaemus montrouzieri</name>
    <dbReference type="NCBI Taxonomy" id="559131"/>
    <lineage>
        <taxon>Eukaryota</taxon>
        <taxon>Metazoa</taxon>
        <taxon>Ecdysozoa</taxon>
        <taxon>Arthropoda</taxon>
        <taxon>Hexapoda</taxon>
        <taxon>Insecta</taxon>
        <taxon>Pterygota</taxon>
        <taxon>Neoptera</taxon>
        <taxon>Endopterygota</taxon>
        <taxon>Coleoptera</taxon>
        <taxon>Polyphaga</taxon>
        <taxon>Cucujiformia</taxon>
        <taxon>Coccinelloidea</taxon>
        <taxon>Coccinellidae</taxon>
        <taxon>Scymninae</taxon>
        <taxon>Scymnini</taxon>
        <taxon>Cryptolaemus</taxon>
    </lineage>
</organism>
<evidence type="ECO:0000313" key="2">
    <source>
        <dbReference type="EMBL" id="KAL3284363.1"/>
    </source>
</evidence>
<comment type="caution">
    <text evidence="2">The sequence shown here is derived from an EMBL/GenBank/DDBJ whole genome shotgun (WGS) entry which is preliminary data.</text>
</comment>
<name>A0ABD2P0I9_9CUCU</name>
<evidence type="ECO:0000313" key="3">
    <source>
        <dbReference type="Proteomes" id="UP001516400"/>
    </source>
</evidence>
<feature type="region of interest" description="Disordered" evidence="1">
    <location>
        <begin position="247"/>
        <end position="266"/>
    </location>
</feature>
<feature type="compositionally biased region" description="Basic residues" evidence="1">
    <location>
        <begin position="199"/>
        <end position="213"/>
    </location>
</feature>
<feature type="compositionally biased region" description="Polar residues" evidence="1">
    <location>
        <begin position="151"/>
        <end position="165"/>
    </location>
</feature>